<dbReference type="Gene3D" id="3.90.1600.10">
    <property type="entry name" value="Palm domain of DNA polymerase"/>
    <property type="match status" value="1"/>
</dbReference>
<dbReference type="EC" id="2.7.7.7" evidence="1"/>
<comment type="caution">
    <text evidence="8">The sequence shown here is derived from an EMBL/GenBank/DDBJ whole genome shotgun (WGS) entry which is preliminary data.</text>
</comment>
<dbReference type="GO" id="GO:0003677">
    <property type="term" value="F:DNA binding"/>
    <property type="evidence" value="ECO:0007669"/>
    <property type="project" value="UniProtKB-KW"/>
</dbReference>
<dbReference type="InterPro" id="IPR050240">
    <property type="entry name" value="DNA_pol_type-B"/>
</dbReference>
<evidence type="ECO:0000313" key="9">
    <source>
        <dbReference type="Proteomes" id="UP000789759"/>
    </source>
</evidence>
<keyword evidence="9" id="KW-1185">Reference proteome</keyword>
<evidence type="ECO:0000256" key="3">
    <source>
        <dbReference type="ARBA" id="ARBA00022695"/>
    </source>
</evidence>
<dbReference type="InterPro" id="IPR043502">
    <property type="entry name" value="DNA/RNA_pol_sf"/>
</dbReference>
<feature type="non-terminal residue" evidence="8">
    <location>
        <position position="1"/>
    </location>
</feature>
<sequence>FKNNNQMLEKLSDQLSKLINIPFSDCLNAFQVSESILEEYAIELAYYCSVDILQLHKLNLKQIAYMTISNVFTNSIRCLIRNLLSRYASSKKILVLSRCKGIVEQGIYDDGLVIPPIKNIKRPVTDVNFTSYYPHTIIQNNISLEKRIPKDSTNPNLNVNDETKLLYYTSLLNALKIFANSVYGKTDYRYSPLYHKEVASSVIAFCKAILKIMIDFVKEQEFIVVYENTDSIFYSLPESYFTELDIKYSDKLLSKKEYWEEQIKLTILYSKILETKINEYLKQIMKSTYLKMAYEKTMYLFLIFGKKHYVAITHSDIPNLDNLNLLLKGLKTIKRNVPEFYKLVAKELIYSSLGFNKDFSIRQEEIDQKELVIQIITNYVNKKETLLDLFVLTTKFDPTYASVSAVDFVRLLNKDLSKEEQNEILKQITKSDTKKGNKMVNSFIARLKHPIEPEQFYYYVKFLPCVSNVSHKMILTDHFAPEKDTIDIEIFDAEELKKQQTITEFFVEENQQKITEFVKTIPDMTKRKPTEELHKQKNNKKQKTQLKLDKFYYSDISHKHKLQANEQPES</sequence>
<dbReference type="InterPro" id="IPR023211">
    <property type="entry name" value="DNA_pol_palm_dom_sf"/>
</dbReference>
<evidence type="ECO:0000256" key="5">
    <source>
        <dbReference type="ARBA" id="ARBA00023125"/>
    </source>
</evidence>
<evidence type="ECO:0000259" key="7">
    <source>
        <dbReference type="Pfam" id="PF00136"/>
    </source>
</evidence>
<dbReference type="PANTHER" id="PTHR10322:SF23">
    <property type="entry name" value="DNA POLYMERASE DELTA CATALYTIC SUBUNIT"/>
    <property type="match status" value="1"/>
</dbReference>
<dbReference type="InterPro" id="IPR006134">
    <property type="entry name" value="DNA-dir_DNA_pol_B_multi_dom"/>
</dbReference>
<dbReference type="OrthoDB" id="2423209at2759"/>
<evidence type="ECO:0000256" key="4">
    <source>
        <dbReference type="ARBA" id="ARBA00022932"/>
    </source>
</evidence>
<dbReference type="EMBL" id="CAJVQA010038717">
    <property type="protein sequence ID" value="CAG8811277.1"/>
    <property type="molecule type" value="Genomic_DNA"/>
</dbReference>
<reference evidence="8" key="1">
    <citation type="submission" date="2021-06" db="EMBL/GenBank/DDBJ databases">
        <authorList>
            <person name="Kallberg Y."/>
            <person name="Tangrot J."/>
            <person name="Rosling A."/>
        </authorList>
    </citation>
    <scope>NUCLEOTIDE SEQUENCE</scope>
    <source>
        <strain evidence="8">FL966</strain>
    </source>
</reference>
<evidence type="ECO:0000313" key="8">
    <source>
        <dbReference type="EMBL" id="CAG8811277.1"/>
    </source>
</evidence>
<dbReference type="Proteomes" id="UP000789759">
    <property type="component" value="Unassembled WGS sequence"/>
</dbReference>
<dbReference type="PANTHER" id="PTHR10322">
    <property type="entry name" value="DNA POLYMERASE CATALYTIC SUBUNIT"/>
    <property type="match status" value="1"/>
</dbReference>
<dbReference type="AlphaFoldDB" id="A0A9N9PDI5"/>
<dbReference type="GO" id="GO:0003887">
    <property type="term" value="F:DNA-directed DNA polymerase activity"/>
    <property type="evidence" value="ECO:0007669"/>
    <property type="project" value="UniProtKB-KW"/>
</dbReference>
<name>A0A9N9PDI5_9GLOM</name>
<gene>
    <name evidence="8" type="ORF">CPELLU_LOCUS18673</name>
</gene>
<evidence type="ECO:0000256" key="1">
    <source>
        <dbReference type="ARBA" id="ARBA00012417"/>
    </source>
</evidence>
<dbReference type="Pfam" id="PF00136">
    <property type="entry name" value="DNA_pol_B"/>
    <property type="match status" value="1"/>
</dbReference>
<dbReference type="GO" id="GO:0006261">
    <property type="term" value="P:DNA-templated DNA replication"/>
    <property type="evidence" value="ECO:0007669"/>
    <property type="project" value="TreeGrafter"/>
</dbReference>
<evidence type="ECO:0000256" key="6">
    <source>
        <dbReference type="ARBA" id="ARBA00049244"/>
    </source>
</evidence>
<dbReference type="SUPFAM" id="SSF56672">
    <property type="entry name" value="DNA/RNA polymerases"/>
    <property type="match status" value="1"/>
</dbReference>
<protein>
    <recommendedName>
        <fullName evidence="1">DNA-directed DNA polymerase</fullName>
        <ecNumber evidence="1">2.7.7.7</ecNumber>
    </recommendedName>
</protein>
<accession>A0A9N9PDI5</accession>
<proteinExistence type="predicted"/>
<organism evidence="8 9">
    <name type="scientific">Cetraspora pellucida</name>
    <dbReference type="NCBI Taxonomy" id="1433469"/>
    <lineage>
        <taxon>Eukaryota</taxon>
        <taxon>Fungi</taxon>
        <taxon>Fungi incertae sedis</taxon>
        <taxon>Mucoromycota</taxon>
        <taxon>Glomeromycotina</taxon>
        <taxon>Glomeromycetes</taxon>
        <taxon>Diversisporales</taxon>
        <taxon>Gigasporaceae</taxon>
        <taxon>Cetraspora</taxon>
    </lineage>
</organism>
<keyword evidence="4" id="KW-0239">DNA-directed DNA polymerase</keyword>
<keyword evidence="3" id="KW-0548">Nucleotidyltransferase</keyword>
<feature type="domain" description="DNA-directed DNA polymerase family B multifunctional" evidence="7">
    <location>
        <begin position="160"/>
        <end position="468"/>
    </location>
</feature>
<keyword evidence="5" id="KW-0238">DNA-binding</keyword>
<keyword evidence="2" id="KW-0808">Transferase</keyword>
<dbReference type="GO" id="GO:0000166">
    <property type="term" value="F:nucleotide binding"/>
    <property type="evidence" value="ECO:0007669"/>
    <property type="project" value="InterPro"/>
</dbReference>
<feature type="non-terminal residue" evidence="8">
    <location>
        <position position="570"/>
    </location>
</feature>
<comment type="catalytic activity">
    <reaction evidence="6">
        <text>DNA(n) + a 2'-deoxyribonucleoside 5'-triphosphate = DNA(n+1) + diphosphate</text>
        <dbReference type="Rhea" id="RHEA:22508"/>
        <dbReference type="Rhea" id="RHEA-COMP:17339"/>
        <dbReference type="Rhea" id="RHEA-COMP:17340"/>
        <dbReference type="ChEBI" id="CHEBI:33019"/>
        <dbReference type="ChEBI" id="CHEBI:61560"/>
        <dbReference type="ChEBI" id="CHEBI:173112"/>
        <dbReference type="EC" id="2.7.7.7"/>
    </reaction>
</comment>
<evidence type="ECO:0000256" key="2">
    <source>
        <dbReference type="ARBA" id="ARBA00022679"/>
    </source>
</evidence>